<evidence type="ECO:0000256" key="6">
    <source>
        <dbReference type="ARBA" id="ARBA00047422"/>
    </source>
</evidence>
<dbReference type="Gene3D" id="3.90.120.10">
    <property type="entry name" value="DNA Methylase, subunit A, domain 2"/>
    <property type="match status" value="1"/>
</dbReference>
<evidence type="ECO:0000256" key="5">
    <source>
        <dbReference type="ARBA" id="ARBA00022747"/>
    </source>
</evidence>
<dbReference type="PROSITE" id="PS51679">
    <property type="entry name" value="SAM_MT_C5"/>
    <property type="match status" value="1"/>
</dbReference>
<dbReference type="STRING" id="1841610.A6X21_02100"/>
<dbReference type="OrthoDB" id="9813719at2"/>
<dbReference type="GO" id="GO:0009307">
    <property type="term" value="P:DNA restriction-modification system"/>
    <property type="evidence" value="ECO:0007669"/>
    <property type="project" value="UniProtKB-KW"/>
</dbReference>
<organism evidence="9 10">
    <name type="scientific">Planctopirus hydrillae</name>
    <dbReference type="NCBI Taxonomy" id="1841610"/>
    <lineage>
        <taxon>Bacteria</taxon>
        <taxon>Pseudomonadati</taxon>
        <taxon>Planctomycetota</taxon>
        <taxon>Planctomycetia</taxon>
        <taxon>Planctomycetales</taxon>
        <taxon>Planctomycetaceae</taxon>
        <taxon>Planctopirus</taxon>
    </lineage>
</organism>
<keyword evidence="10" id="KW-1185">Reference proteome</keyword>
<dbReference type="PANTHER" id="PTHR10629">
    <property type="entry name" value="CYTOSINE-SPECIFIC METHYLTRANSFERASE"/>
    <property type="match status" value="1"/>
</dbReference>
<dbReference type="GO" id="GO:0003886">
    <property type="term" value="F:DNA (cytosine-5-)-methyltransferase activity"/>
    <property type="evidence" value="ECO:0007669"/>
    <property type="project" value="UniProtKB-EC"/>
</dbReference>
<dbReference type="GO" id="GO:0044027">
    <property type="term" value="P:negative regulation of gene expression via chromosomal CpG island methylation"/>
    <property type="evidence" value="ECO:0007669"/>
    <property type="project" value="TreeGrafter"/>
</dbReference>
<dbReference type="SUPFAM" id="SSF53335">
    <property type="entry name" value="S-adenosyl-L-methionine-dependent methyltransferases"/>
    <property type="match status" value="1"/>
</dbReference>
<name>A0A1C3ETA9_9PLAN</name>
<dbReference type="Proteomes" id="UP000094828">
    <property type="component" value="Unassembled WGS sequence"/>
</dbReference>
<comment type="caution">
    <text evidence="9">The sequence shown here is derived from an EMBL/GenBank/DDBJ whole genome shotgun (WGS) entry which is preliminary data.</text>
</comment>
<dbReference type="PRINTS" id="PR00105">
    <property type="entry name" value="C5METTRFRASE"/>
</dbReference>
<evidence type="ECO:0000256" key="3">
    <source>
        <dbReference type="ARBA" id="ARBA00022679"/>
    </source>
</evidence>
<gene>
    <name evidence="9" type="ORF">A6X21_02100</name>
</gene>
<keyword evidence="2 7" id="KW-0489">Methyltransferase</keyword>
<dbReference type="InterPro" id="IPR001525">
    <property type="entry name" value="C5_MeTfrase"/>
</dbReference>
<dbReference type="EC" id="2.1.1.37" evidence="1"/>
<keyword evidence="5" id="KW-0680">Restriction system</keyword>
<dbReference type="EMBL" id="LYDR01000020">
    <property type="protein sequence ID" value="ODA36498.1"/>
    <property type="molecule type" value="Genomic_DNA"/>
</dbReference>
<comment type="similarity">
    <text evidence="7 8">Belongs to the class I-like SAM-binding methyltransferase superfamily. C5-methyltransferase family.</text>
</comment>
<dbReference type="InterPro" id="IPR029063">
    <property type="entry name" value="SAM-dependent_MTases_sf"/>
</dbReference>
<evidence type="ECO:0000313" key="10">
    <source>
        <dbReference type="Proteomes" id="UP000094828"/>
    </source>
</evidence>
<feature type="active site" evidence="7">
    <location>
        <position position="139"/>
    </location>
</feature>
<dbReference type="PANTHER" id="PTHR10629:SF52">
    <property type="entry name" value="DNA (CYTOSINE-5)-METHYLTRANSFERASE 1"/>
    <property type="match status" value="1"/>
</dbReference>
<evidence type="ECO:0000256" key="4">
    <source>
        <dbReference type="ARBA" id="ARBA00022691"/>
    </source>
</evidence>
<dbReference type="NCBIfam" id="TIGR00675">
    <property type="entry name" value="dcm"/>
    <property type="match status" value="1"/>
</dbReference>
<keyword evidence="4 7" id="KW-0949">S-adenosyl-L-methionine</keyword>
<evidence type="ECO:0000256" key="8">
    <source>
        <dbReference type="RuleBase" id="RU000416"/>
    </source>
</evidence>
<dbReference type="GO" id="GO:0032259">
    <property type="term" value="P:methylation"/>
    <property type="evidence" value="ECO:0007669"/>
    <property type="project" value="UniProtKB-KW"/>
</dbReference>
<accession>A0A1C3ETA9</accession>
<protein>
    <recommendedName>
        <fullName evidence="1">DNA (cytosine-5-)-methyltransferase</fullName>
        <ecNumber evidence="1">2.1.1.37</ecNumber>
    </recommendedName>
</protein>
<sequence length="534" mass="59897">MAVVRRTIPVVDLFAGPGGLGEGFSAFVASGRSPFRIALSVEKDPYAHQTLRLRSFFRQFPTGEAPDLYYRVLRRDVSLQDLPVEAAKVPELLAAWQKADREVMCAELGPQNHESVRSRINAALGTSPTPWILIGGPPCQAYSLAGRVRNKGIVNYRIEDDKRSKLYEEYLHIIAEHQPTIFVMENVKGMLSATVENQKIFEKILSDLQCPAGKNSSLRYRIVPIVAAAEASHYPEEDPRRFIVQCEEYGVPQQRHRVILVGLIDTIGAVSPPPLIRSPAPTVKSVIDSLPKLRSGLSRSRQGGKYVTLVDNEDTWWESIRRQVGANGHPCPAWLNEIDDELANRLFSTVEQITRPRNGRGDEFLAANGALDRTHSLHDFLSDSRLSGVCNHATRAHMDSDLIRYLFCAVFARQHSYSPRLEDFPRGLLPNHQNATTGDFDDRFRVQLANAASTTITSHISKDGHYFIHYDPTQCRSLTVREAARLQTFPDNYLFCGPRTQQYTQVGNAVPPWIAMQIAESVFKTLVNAKLIDQ</sequence>
<evidence type="ECO:0000256" key="7">
    <source>
        <dbReference type="PROSITE-ProRule" id="PRU01016"/>
    </source>
</evidence>
<reference evidence="9 10" key="1">
    <citation type="submission" date="2016-05" db="EMBL/GenBank/DDBJ databases">
        <title>Genomic and physiological characterization of Planctopirus sp. isolated from fresh water lake.</title>
        <authorList>
            <person name="Subhash Y."/>
            <person name="Ramana C."/>
        </authorList>
    </citation>
    <scope>NUCLEOTIDE SEQUENCE [LARGE SCALE GENOMIC DNA]</scope>
    <source>
        <strain evidence="9 10">JC280</strain>
    </source>
</reference>
<dbReference type="RefSeq" id="WP_068845530.1">
    <property type="nucleotide sequence ID" value="NZ_LYDR01000020.1"/>
</dbReference>
<dbReference type="AlphaFoldDB" id="A0A1C3ETA9"/>
<evidence type="ECO:0000256" key="2">
    <source>
        <dbReference type="ARBA" id="ARBA00022603"/>
    </source>
</evidence>
<dbReference type="Gene3D" id="3.40.50.150">
    <property type="entry name" value="Vaccinia Virus protein VP39"/>
    <property type="match status" value="1"/>
</dbReference>
<evidence type="ECO:0000313" key="9">
    <source>
        <dbReference type="EMBL" id="ODA36498.1"/>
    </source>
</evidence>
<dbReference type="InterPro" id="IPR050390">
    <property type="entry name" value="C5-Methyltransferase"/>
</dbReference>
<dbReference type="Pfam" id="PF00145">
    <property type="entry name" value="DNA_methylase"/>
    <property type="match status" value="1"/>
</dbReference>
<dbReference type="GO" id="GO:0003677">
    <property type="term" value="F:DNA binding"/>
    <property type="evidence" value="ECO:0007669"/>
    <property type="project" value="TreeGrafter"/>
</dbReference>
<proteinExistence type="inferred from homology"/>
<comment type="catalytic activity">
    <reaction evidence="6">
        <text>a 2'-deoxycytidine in DNA + S-adenosyl-L-methionine = a 5-methyl-2'-deoxycytidine in DNA + S-adenosyl-L-homocysteine + H(+)</text>
        <dbReference type="Rhea" id="RHEA:13681"/>
        <dbReference type="Rhea" id="RHEA-COMP:11369"/>
        <dbReference type="Rhea" id="RHEA-COMP:11370"/>
        <dbReference type="ChEBI" id="CHEBI:15378"/>
        <dbReference type="ChEBI" id="CHEBI:57856"/>
        <dbReference type="ChEBI" id="CHEBI:59789"/>
        <dbReference type="ChEBI" id="CHEBI:85452"/>
        <dbReference type="ChEBI" id="CHEBI:85454"/>
        <dbReference type="EC" id="2.1.1.37"/>
    </reaction>
</comment>
<keyword evidence="3 7" id="KW-0808">Transferase</keyword>
<evidence type="ECO:0000256" key="1">
    <source>
        <dbReference type="ARBA" id="ARBA00011975"/>
    </source>
</evidence>